<dbReference type="InterPro" id="IPR051788">
    <property type="entry name" value="MFS_Transporter"/>
</dbReference>
<keyword evidence="5 7" id="KW-1133">Transmembrane helix</keyword>
<dbReference type="SUPFAM" id="SSF103473">
    <property type="entry name" value="MFS general substrate transporter"/>
    <property type="match status" value="1"/>
</dbReference>
<feature type="transmembrane region" description="Helical" evidence="7">
    <location>
        <begin position="40"/>
        <end position="59"/>
    </location>
</feature>
<dbReference type="InterPro" id="IPR020846">
    <property type="entry name" value="MFS_dom"/>
</dbReference>
<evidence type="ECO:0000259" key="8">
    <source>
        <dbReference type="PROSITE" id="PS50850"/>
    </source>
</evidence>
<keyword evidence="3" id="KW-0813">Transport</keyword>
<dbReference type="Proteomes" id="UP000321400">
    <property type="component" value="Unassembled WGS sequence"/>
</dbReference>
<dbReference type="Gene3D" id="1.20.1250.20">
    <property type="entry name" value="MFS general substrate transporter like domains"/>
    <property type="match status" value="2"/>
</dbReference>
<dbReference type="PANTHER" id="PTHR23514">
    <property type="entry name" value="BYPASS OF STOP CODON PROTEIN 6"/>
    <property type="match status" value="1"/>
</dbReference>
<evidence type="ECO:0000256" key="1">
    <source>
        <dbReference type="ARBA" id="ARBA00004651"/>
    </source>
</evidence>
<dbReference type="PANTHER" id="PTHR23514:SF3">
    <property type="entry name" value="BYPASS OF STOP CODON PROTEIN 6"/>
    <property type="match status" value="1"/>
</dbReference>
<dbReference type="GO" id="GO:0022857">
    <property type="term" value="F:transmembrane transporter activity"/>
    <property type="evidence" value="ECO:0007669"/>
    <property type="project" value="InterPro"/>
</dbReference>
<evidence type="ECO:0000256" key="7">
    <source>
        <dbReference type="SAM" id="Phobius"/>
    </source>
</evidence>
<dbReference type="AlphaFoldDB" id="A0A511X213"/>
<feature type="transmembrane region" description="Helical" evidence="7">
    <location>
        <begin position="353"/>
        <end position="377"/>
    </location>
</feature>
<dbReference type="InterPro" id="IPR011701">
    <property type="entry name" value="MFS"/>
</dbReference>
<proteinExistence type="inferred from homology"/>
<dbReference type="InterPro" id="IPR036259">
    <property type="entry name" value="MFS_trans_sf"/>
</dbReference>
<dbReference type="Pfam" id="PF07690">
    <property type="entry name" value="MFS_1"/>
    <property type="match status" value="1"/>
</dbReference>
<feature type="transmembrane region" description="Helical" evidence="7">
    <location>
        <begin position="128"/>
        <end position="147"/>
    </location>
</feature>
<gene>
    <name evidence="9" type="ORF">HAL01_14410</name>
</gene>
<dbReference type="EMBL" id="BJYE01000016">
    <property type="protein sequence ID" value="GEN56977.1"/>
    <property type="molecule type" value="Genomic_DNA"/>
</dbReference>
<feature type="transmembrane region" description="Helical" evidence="7">
    <location>
        <begin position="92"/>
        <end position="116"/>
    </location>
</feature>
<evidence type="ECO:0000256" key="2">
    <source>
        <dbReference type="ARBA" id="ARBA00008335"/>
    </source>
</evidence>
<dbReference type="STRING" id="442899.SAMN05720591_11610"/>
<feature type="transmembrane region" description="Helical" evidence="7">
    <location>
        <begin position="207"/>
        <end position="230"/>
    </location>
</feature>
<feature type="transmembrane region" description="Helical" evidence="7">
    <location>
        <begin position="328"/>
        <end position="347"/>
    </location>
</feature>
<dbReference type="PROSITE" id="PS50850">
    <property type="entry name" value="MFS"/>
    <property type="match status" value="1"/>
</dbReference>
<keyword evidence="10" id="KW-1185">Reference proteome</keyword>
<reference evidence="9 10" key="1">
    <citation type="submission" date="2019-07" db="EMBL/GenBank/DDBJ databases">
        <title>Whole genome shotgun sequence of Halolactibacillus alkaliphilus NBRC 103919.</title>
        <authorList>
            <person name="Hosoyama A."/>
            <person name="Uohara A."/>
            <person name="Ohji S."/>
            <person name="Ichikawa N."/>
        </authorList>
    </citation>
    <scope>NUCLEOTIDE SEQUENCE [LARGE SCALE GENOMIC DNA]</scope>
    <source>
        <strain evidence="9 10">NBRC 103919</strain>
    </source>
</reference>
<dbReference type="OrthoDB" id="9795150at2"/>
<evidence type="ECO:0000256" key="6">
    <source>
        <dbReference type="ARBA" id="ARBA00023136"/>
    </source>
</evidence>
<organism evidence="9 10">
    <name type="scientific">Halolactibacillus alkaliphilus</name>
    <dbReference type="NCBI Taxonomy" id="442899"/>
    <lineage>
        <taxon>Bacteria</taxon>
        <taxon>Bacillati</taxon>
        <taxon>Bacillota</taxon>
        <taxon>Bacilli</taxon>
        <taxon>Bacillales</taxon>
        <taxon>Bacillaceae</taxon>
        <taxon>Halolactibacillus</taxon>
    </lineage>
</organism>
<dbReference type="RefSeq" id="WP_089801908.1">
    <property type="nucleotide sequence ID" value="NZ_BJYE01000016.1"/>
</dbReference>
<protein>
    <submittedName>
        <fullName evidence="9">MFS transporter</fullName>
    </submittedName>
</protein>
<name>A0A511X213_9BACI</name>
<evidence type="ECO:0000313" key="9">
    <source>
        <dbReference type="EMBL" id="GEN56977.1"/>
    </source>
</evidence>
<evidence type="ECO:0000256" key="5">
    <source>
        <dbReference type="ARBA" id="ARBA00022989"/>
    </source>
</evidence>
<keyword evidence="6 7" id="KW-0472">Membrane</keyword>
<comment type="similarity">
    <text evidence="2">Belongs to the major facilitator superfamily.</text>
</comment>
<comment type="subcellular location">
    <subcellularLocation>
        <location evidence="1">Cell membrane</location>
        <topology evidence="1">Multi-pass membrane protein</topology>
    </subcellularLocation>
</comment>
<accession>A0A511X213</accession>
<comment type="caution">
    <text evidence="9">The sequence shown here is derived from an EMBL/GenBank/DDBJ whole genome shotgun (WGS) entry which is preliminary data.</text>
</comment>
<feature type="domain" description="Major facilitator superfamily (MFS) profile" evidence="8">
    <location>
        <begin position="5"/>
        <end position="384"/>
    </location>
</feature>
<feature type="transmembrane region" description="Helical" evidence="7">
    <location>
        <begin position="242"/>
        <end position="261"/>
    </location>
</feature>
<feature type="transmembrane region" description="Helical" evidence="7">
    <location>
        <begin position="159"/>
        <end position="179"/>
    </location>
</feature>
<sequence length="389" mass="42520">MYTLLLVIIYIAFISLGLPDSLLGSAWPVMHQSLDVPISYAGMITVVISIGTIVSSLLSDRLTKKFGTGLVTVLSVLLTAIALFGFSSTQSFSMLLIFSIPYGIGAGAVDAALNNYVALHYASRHMNWLHSFWGVGASISPYIMSYFLTGGRAYTEGYFFVSLIQIFVTFTLLVSLPLWKKPKGVATASTEHYEPITLKDTLKIKGVLFVLITFFGYCAIESTTGLWASSYLVEYRGLPADIAAKFASFFFIGITGGRFLAGFISDVVGDKHMIRYGSLIILLGVGLFMFDYSSHTMYMISLIIIGLGCAPIYPSIIHSTPVNFPKRYSQSIIGIQMASAYLGITVMPPLFGFIVSVSTIGFFPVYLLILTGFMLVFSEKLNQKLKLAS</sequence>
<evidence type="ECO:0000256" key="3">
    <source>
        <dbReference type="ARBA" id="ARBA00022448"/>
    </source>
</evidence>
<feature type="transmembrane region" description="Helical" evidence="7">
    <location>
        <begin position="273"/>
        <end position="290"/>
    </location>
</feature>
<feature type="transmembrane region" description="Helical" evidence="7">
    <location>
        <begin position="66"/>
        <end position="86"/>
    </location>
</feature>
<evidence type="ECO:0000313" key="10">
    <source>
        <dbReference type="Proteomes" id="UP000321400"/>
    </source>
</evidence>
<evidence type="ECO:0000256" key="4">
    <source>
        <dbReference type="ARBA" id="ARBA00022692"/>
    </source>
</evidence>
<keyword evidence="4 7" id="KW-0812">Transmembrane</keyword>
<feature type="transmembrane region" description="Helical" evidence="7">
    <location>
        <begin position="296"/>
        <end position="316"/>
    </location>
</feature>
<dbReference type="GO" id="GO:0005886">
    <property type="term" value="C:plasma membrane"/>
    <property type="evidence" value="ECO:0007669"/>
    <property type="project" value="UniProtKB-SubCell"/>
</dbReference>